<evidence type="ECO:0000313" key="4">
    <source>
        <dbReference type="Proteomes" id="UP000234845"/>
    </source>
</evidence>
<evidence type="ECO:0000313" key="3">
    <source>
        <dbReference type="EMBL" id="PLW82410.1"/>
    </source>
</evidence>
<dbReference type="PANTHER" id="PTHR10625">
    <property type="entry name" value="HISTONE DEACETYLASE HDAC1-RELATED"/>
    <property type="match status" value="1"/>
</dbReference>
<dbReference type="PANTHER" id="PTHR10625:SF31">
    <property type="entry name" value="HISTONE DEACETYLASE DOMAIN-CONTAINING PROTEIN"/>
    <property type="match status" value="1"/>
</dbReference>
<dbReference type="RefSeq" id="WP_101521662.1">
    <property type="nucleotide sequence ID" value="NZ_PKLZ01000008.1"/>
</dbReference>
<evidence type="ECO:0000259" key="2">
    <source>
        <dbReference type="Pfam" id="PF00850"/>
    </source>
</evidence>
<organism evidence="3 4">
    <name type="scientific">Kineobactrum sediminis</name>
    <dbReference type="NCBI Taxonomy" id="1905677"/>
    <lineage>
        <taxon>Bacteria</taxon>
        <taxon>Pseudomonadati</taxon>
        <taxon>Pseudomonadota</taxon>
        <taxon>Gammaproteobacteria</taxon>
        <taxon>Cellvibrionales</taxon>
        <taxon>Halieaceae</taxon>
        <taxon>Kineobactrum</taxon>
    </lineage>
</organism>
<dbReference type="Pfam" id="PF00850">
    <property type="entry name" value="Hist_deacetyl"/>
    <property type="match status" value="1"/>
</dbReference>
<dbReference type="InterPro" id="IPR000286">
    <property type="entry name" value="HDACs"/>
</dbReference>
<reference evidence="4" key="1">
    <citation type="submission" date="2017-11" db="EMBL/GenBank/DDBJ databases">
        <title>The draft genome sequence of Chromatocurvus sp. F02.</title>
        <authorList>
            <person name="Du Z.-J."/>
            <person name="Chang Y.-Q."/>
        </authorList>
    </citation>
    <scope>NUCLEOTIDE SEQUENCE [LARGE SCALE GENOMIC DNA]</scope>
    <source>
        <strain evidence="4">F02</strain>
    </source>
</reference>
<dbReference type="Proteomes" id="UP000234845">
    <property type="component" value="Unassembled WGS sequence"/>
</dbReference>
<comment type="similarity">
    <text evidence="1">Belongs to the histone deacetylase family.</text>
</comment>
<dbReference type="PRINTS" id="PR01270">
    <property type="entry name" value="HDASUPER"/>
</dbReference>
<gene>
    <name evidence="3" type="ORF">CWI75_11650</name>
</gene>
<dbReference type="AlphaFoldDB" id="A0A2N5Y1Z2"/>
<dbReference type="EMBL" id="PKLZ01000008">
    <property type="protein sequence ID" value="PLW82410.1"/>
    <property type="molecule type" value="Genomic_DNA"/>
</dbReference>
<dbReference type="InterPro" id="IPR023696">
    <property type="entry name" value="Ureohydrolase_dom_sf"/>
</dbReference>
<comment type="caution">
    <text evidence="3">The sequence shown here is derived from an EMBL/GenBank/DDBJ whole genome shotgun (WGS) entry which is preliminary data.</text>
</comment>
<protein>
    <submittedName>
        <fullName evidence="3">Class II histone deacetylase</fullName>
    </submittedName>
</protein>
<sequence>MQAATRKTGFVAHELYMWHNTGNYAGPMPYGNPVQPDTHAENPETKRRFRNLLEVAGLTQQLHTIAPRKATEEEILRFHTREHLEKVRALSADVGGDAGPFTPLGRGSYEIAILSAGGVLAALEALMAEEIDNAYALVRPPGHHALADMGMGFCLFGNAAIAGFHAFERFGLERVAFVDWDVHHGNGTQSAFYEDPRALTISVHQDNCFPPDSGYRHENGSGAGTGFNINVPLPPGSGVGAYEEAWDRVVIPALDRFKPQLIIVPSGFDAGAYDPLGRMQMHSDGYRSLTRKLRHAAERHCDGRLLMCHEGGYNTWTVPFFGLAVMEELSGAVTGTVDPFMEMHAALGGQDLQPHQAEAIALAEALLEKLPCQS</sequence>
<dbReference type="GO" id="GO:0040029">
    <property type="term" value="P:epigenetic regulation of gene expression"/>
    <property type="evidence" value="ECO:0007669"/>
    <property type="project" value="TreeGrafter"/>
</dbReference>
<feature type="domain" description="Histone deacetylase" evidence="2">
    <location>
        <begin position="39"/>
        <end position="319"/>
    </location>
</feature>
<dbReference type="SUPFAM" id="SSF52768">
    <property type="entry name" value="Arginase/deacetylase"/>
    <property type="match status" value="1"/>
</dbReference>
<dbReference type="Gene3D" id="3.40.800.20">
    <property type="entry name" value="Histone deacetylase domain"/>
    <property type="match status" value="1"/>
</dbReference>
<dbReference type="InterPro" id="IPR023801">
    <property type="entry name" value="His_deacetylse_dom"/>
</dbReference>
<accession>A0A2N5Y1Z2</accession>
<proteinExistence type="inferred from homology"/>
<dbReference type="CDD" id="cd09996">
    <property type="entry name" value="HDAC_classII_1"/>
    <property type="match status" value="1"/>
</dbReference>
<dbReference type="OrthoDB" id="9808367at2"/>
<dbReference type="GO" id="GO:0005737">
    <property type="term" value="C:cytoplasm"/>
    <property type="evidence" value="ECO:0007669"/>
    <property type="project" value="TreeGrafter"/>
</dbReference>
<keyword evidence="4" id="KW-1185">Reference proteome</keyword>
<evidence type="ECO:0000256" key="1">
    <source>
        <dbReference type="ARBA" id="ARBA00005947"/>
    </source>
</evidence>
<dbReference type="GO" id="GO:0004407">
    <property type="term" value="F:histone deacetylase activity"/>
    <property type="evidence" value="ECO:0007669"/>
    <property type="project" value="TreeGrafter"/>
</dbReference>
<dbReference type="InterPro" id="IPR037138">
    <property type="entry name" value="His_deacetylse_dom_sf"/>
</dbReference>
<name>A0A2N5Y1Z2_9GAMM</name>